<feature type="compositionally biased region" description="Basic and acidic residues" evidence="1">
    <location>
        <begin position="62"/>
        <end position="73"/>
    </location>
</feature>
<sequence length="105" mass="12488">HPTRHRPRSQARPARARALHRLAVRQRPARRQVRLQRRPERPVRLLARRRHGDQGLGRGRGRHEGGRQADPHHPAAARLRCARRRRRDPAQRDLEVRRRAARRPL</sequence>
<evidence type="ECO:0000313" key="2">
    <source>
        <dbReference type="EMBL" id="CAA9396696.1"/>
    </source>
</evidence>
<dbReference type="EC" id="5.2.1.8" evidence="2"/>
<dbReference type="EMBL" id="CADCUX010000174">
    <property type="protein sequence ID" value="CAA9396696.1"/>
    <property type="molecule type" value="Genomic_DNA"/>
</dbReference>
<keyword evidence="2" id="KW-0413">Isomerase</keyword>
<organism evidence="2">
    <name type="scientific">uncultured Ramlibacter sp</name>
    <dbReference type="NCBI Taxonomy" id="260755"/>
    <lineage>
        <taxon>Bacteria</taxon>
        <taxon>Pseudomonadati</taxon>
        <taxon>Pseudomonadota</taxon>
        <taxon>Betaproteobacteria</taxon>
        <taxon>Burkholderiales</taxon>
        <taxon>Comamonadaceae</taxon>
        <taxon>Ramlibacter</taxon>
        <taxon>environmental samples</taxon>
    </lineage>
</organism>
<feature type="non-terminal residue" evidence="2">
    <location>
        <position position="105"/>
    </location>
</feature>
<feature type="region of interest" description="Disordered" evidence="1">
    <location>
        <begin position="1"/>
        <end position="105"/>
    </location>
</feature>
<protein>
    <submittedName>
        <fullName evidence="2">Peptidylprolyl isomerase, FKBP-type</fullName>
        <ecNumber evidence="2">5.2.1.8</ecNumber>
    </submittedName>
</protein>
<feature type="compositionally biased region" description="Basic residues" evidence="1">
    <location>
        <begin position="1"/>
        <end position="36"/>
    </location>
</feature>
<feature type="non-terminal residue" evidence="2">
    <location>
        <position position="1"/>
    </location>
</feature>
<proteinExistence type="predicted"/>
<accession>A0A6J4NZC9</accession>
<evidence type="ECO:0000256" key="1">
    <source>
        <dbReference type="SAM" id="MobiDB-lite"/>
    </source>
</evidence>
<reference evidence="2" key="1">
    <citation type="submission" date="2020-02" db="EMBL/GenBank/DDBJ databases">
        <authorList>
            <person name="Meier V. D."/>
        </authorList>
    </citation>
    <scope>NUCLEOTIDE SEQUENCE</scope>
    <source>
        <strain evidence="2">AVDCRST_MAG51</strain>
    </source>
</reference>
<name>A0A6J4NZC9_9BURK</name>
<dbReference type="AlphaFoldDB" id="A0A6J4NZC9"/>
<dbReference type="GO" id="GO:0003755">
    <property type="term" value="F:peptidyl-prolyl cis-trans isomerase activity"/>
    <property type="evidence" value="ECO:0007669"/>
    <property type="project" value="UniProtKB-EC"/>
</dbReference>
<feature type="compositionally biased region" description="Basic and acidic residues" evidence="1">
    <location>
        <begin position="88"/>
        <end position="98"/>
    </location>
</feature>
<gene>
    <name evidence="2" type="ORF">AVDCRST_MAG51-638</name>
</gene>